<dbReference type="Proteomes" id="UP000017819">
    <property type="component" value="Unassembled WGS sequence"/>
</dbReference>
<evidence type="ECO:0000313" key="3">
    <source>
        <dbReference type="Proteomes" id="UP000017819"/>
    </source>
</evidence>
<dbReference type="eggNOG" id="COG3217">
    <property type="taxonomic scope" value="Bacteria"/>
</dbReference>
<protein>
    <submittedName>
        <fullName evidence="2">MOSC domain protein</fullName>
    </submittedName>
</protein>
<dbReference type="SUPFAM" id="SSF50800">
    <property type="entry name" value="PK beta-barrel domain-like"/>
    <property type="match status" value="1"/>
</dbReference>
<dbReference type="GO" id="GO:0003824">
    <property type="term" value="F:catalytic activity"/>
    <property type="evidence" value="ECO:0007669"/>
    <property type="project" value="InterPro"/>
</dbReference>
<dbReference type="GO" id="GO:0030151">
    <property type="term" value="F:molybdenum ion binding"/>
    <property type="evidence" value="ECO:0007669"/>
    <property type="project" value="InterPro"/>
</dbReference>
<proteinExistence type="predicted"/>
<dbReference type="STRING" id="631454.N177_2520"/>
<dbReference type="Pfam" id="PF03473">
    <property type="entry name" value="MOSC"/>
    <property type="match status" value="1"/>
</dbReference>
<dbReference type="InterPro" id="IPR052716">
    <property type="entry name" value="MOSC_domain"/>
</dbReference>
<organism evidence="2 3">
    <name type="scientific">Lutibaculum baratangense AMV1</name>
    <dbReference type="NCBI Taxonomy" id="631454"/>
    <lineage>
        <taxon>Bacteria</taxon>
        <taxon>Pseudomonadati</taxon>
        <taxon>Pseudomonadota</taxon>
        <taxon>Alphaproteobacteria</taxon>
        <taxon>Hyphomicrobiales</taxon>
        <taxon>Tepidamorphaceae</taxon>
        <taxon>Lutibaculum</taxon>
    </lineage>
</organism>
<keyword evidence="3" id="KW-1185">Reference proteome</keyword>
<evidence type="ECO:0000313" key="2">
    <source>
        <dbReference type="EMBL" id="ESR24071.1"/>
    </source>
</evidence>
<accession>V4RD46</accession>
<comment type="caution">
    <text evidence="2">The sequence shown here is derived from an EMBL/GenBank/DDBJ whole genome shotgun (WGS) entry which is preliminary data.</text>
</comment>
<feature type="domain" description="MOSC" evidence="1">
    <location>
        <begin position="87"/>
        <end position="240"/>
    </location>
</feature>
<evidence type="ECO:0000259" key="1">
    <source>
        <dbReference type="PROSITE" id="PS51340"/>
    </source>
</evidence>
<dbReference type="EMBL" id="AWXZ01000035">
    <property type="protein sequence ID" value="ESR24071.1"/>
    <property type="molecule type" value="Genomic_DNA"/>
</dbReference>
<dbReference type="PROSITE" id="PS51340">
    <property type="entry name" value="MOSC"/>
    <property type="match status" value="1"/>
</dbReference>
<dbReference type="AlphaFoldDB" id="V4RD46"/>
<dbReference type="InterPro" id="IPR011037">
    <property type="entry name" value="Pyrv_Knase-like_insert_dom_sf"/>
</dbReference>
<reference evidence="2 3" key="1">
    <citation type="journal article" date="2014" name="Genome Announc.">
        <title>Draft Genome Sequence of Lutibaculum baratangense Strain AMV1T, Isolated from a Mud Volcano in Andamans, India.</title>
        <authorList>
            <person name="Singh A."/>
            <person name="Sreenivas A."/>
            <person name="Sathyanarayana Reddy G."/>
            <person name="Pinnaka A.K."/>
            <person name="Shivaji S."/>
        </authorList>
    </citation>
    <scope>NUCLEOTIDE SEQUENCE [LARGE SCALE GENOMIC DNA]</scope>
    <source>
        <strain evidence="2 3">AMV1</strain>
    </source>
</reference>
<dbReference type="InterPro" id="IPR005302">
    <property type="entry name" value="MoCF_Sase_C"/>
</dbReference>
<name>V4RD46_9HYPH</name>
<dbReference type="Gene3D" id="2.40.33.20">
    <property type="entry name" value="PK beta-barrel domain-like"/>
    <property type="match status" value="1"/>
</dbReference>
<sequence>MKGLGPDALDQTELTPGETIAHDRGWAIENGRSGFDPEAPEHLPKIKFLMLMKNERLAALQTRFEEETRTLTIFRHGKRVAGGRLDDPLGRQILEQFFAGYMAGELRGAPKILRAEDFSFSDVPAKVVSIINQASLTDLERVTHAPVDPDRFRANLLIEGLKPWAEFVLVGQEIGIGEARLKVIEPIQRCAAVNVDPQTGARDMQIPRLLDQNFGHQDFGVYAEVVEGGTVRVGDRVEMAGE</sequence>
<gene>
    <name evidence="2" type="ORF">N177_2520</name>
</gene>
<dbReference type="GO" id="GO:0030170">
    <property type="term" value="F:pyridoxal phosphate binding"/>
    <property type="evidence" value="ECO:0007669"/>
    <property type="project" value="InterPro"/>
</dbReference>
<dbReference type="PANTHER" id="PTHR36930:SF1">
    <property type="entry name" value="MOSC DOMAIN-CONTAINING PROTEIN"/>
    <property type="match status" value="1"/>
</dbReference>
<dbReference type="PANTHER" id="PTHR36930">
    <property type="entry name" value="METAL-SULFUR CLUSTER BIOSYNTHESIS PROTEINS YUAD-RELATED"/>
    <property type="match status" value="1"/>
</dbReference>